<evidence type="ECO:0000259" key="6">
    <source>
        <dbReference type="PROSITE" id="PS50011"/>
    </source>
</evidence>
<evidence type="ECO:0000313" key="7">
    <source>
        <dbReference type="EMBL" id="KAF2970841.1"/>
    </source>
</evidence>
<dbReference type="InParanoid" id="A0A7C8IS10"/>
<dbReference type="GO" id="GO:0010389">
    <property type="term" value="P:regulation of G2/M transition of mitotic cell cycle"/>
    <property type="evidence" value="ECO:0007669"/>
    <property type="project" value="TreeGrafter"/>
</dbReference>
<evidence type="ECO:0000256" key="5">
    <source>
        <dbReference type="ARBA" id="ARBA00048367"/>
    </source>
</evidence>
<dbReference type="GO" id="GO:0004693">
    <property type="term" value="F:cyclin-dependent protein serine/threonine kinase activity"/>
    <property type="evidence" value="ECO:0007669"/>
    <property type="project" value="UniProtKB-EC"/>
</dbReference>
<evidence type="ECO:0000256" key="2">
    <source>
        <dbReference type="ARBA" id="ARBA00022741"/>
    </source>
</evidence>
<comment type="catalytic activity">
    <reaction evidence="5">
        <text>L-seryl-[protein] + ATP = O-phospho-L-seryl-[protein] + ADP + H(+)</text>
        <dbReference type="Rhea" id="RHEA:17989"/>
        <dbReference type="Rhea" id="RHEA-COMP:9863"/>
        <dbReference type="Rhea" id="RHEA-COMP:11604"/>
        <dbReference type="ChEBI" id="CHEBI:15378"/>
        <dbReference type="ChEBI" id="CHEBI:29999"/>
        <dbReference type="ChEBI" id="CHEBI:30616"/>
        <dbReference type="ChEBI" id="CHEBI:83421"/>
        <dbReference type="ChEBI" id="CHEBI:456216"/>
        <dbReference type="EC" id="2.7.11.22"/>
    </reaction>
</comment>
<reference evidence="7 8" key="1">
    <citation type="submission" date="2019-12" db="EMBL/GenBank/DDBJ databases">
        <title>Draft genome sequence of the ascomycete Xylaria multiplex DSM 110363.</title>
        <authorList>
            <person name="Buettner E."/>
            <person name="Kellner H."/>
        </authorList>
    </citation>
    <scope>NUCLEOTIDE SEQUENCE [LARGE SCALE GENOMIC DNA]</scope>
    <source>
        <strain evidence="7 8">DSM 110363</strain>
    </source>
</reference>
<comment type="caution">
    <text evidence="7">The sequence shown here is derived from an EMBL/GenBank/DDBJ whole genome shotgun (WGS) entry which is preliminary data.</text>
</comment>
<dbReference type="GO" id="GO:0005524">
    <property type="term" value="F:ATP binding"/>
    <property type="evidence" value="ECO:0007669"/>
    <property type="project" value="UniProtKB-KW"/>
</dbReference>
<dbReference type="Proteomes" id="UP000481858">
    <property type="component" value="Unassembled WGS sequence"/>
</dbReference>
<dbReference type="Pfam" id="PF00069">
    <property type="entry name" value="Pkinase"/>
    <property type="match status" value="1"/>
</dbReference>
<dbReference type="PANTHER" id="PTHR24056">
    <property type="entry name" value="CELL DIVISION PROTEIN KINASE"/>
    <property type="match status" value="1"/>
</dbReference>
<dbReference type="GO" id="GO:0010468">
    <property type="term" value="P:regulation of gene expression"/>
    <property type="evidence" value="ECO:0007669"/>
    <property type="project" value="TreeGrafter"/>
</dbReference>
<dbReference type="PANTHER" id="PTHR24056:SF576">
    <property type="entry name" value="SERINE_THREONINE-PROTEIN KINASE CSK1"/>
    <property type="match status" value="1"/>
</dbReference>
<dbReference type="GO" id="GO:0005634">
    <property type="term" value="C:nucleus"/>
    <property type="evidence" value="ECO:0007669"/>
    <property type="project" value="TreeGrafter"/>
</dbReference>
<proteinExistence type="predicted"/>
<dbReference type="OrthoDB" id="413582at2759"/>
<keyword evidence="8" id="KW-1185">Reference proteome</keyword>
<dbReference type="SMART" id="SM00220">
    <property type="entry name" value="S_TKc"/>
    <property type="match status" value="1"/>
</dbReference>
<dbReference type="PROSITE" id="PS50011">
    <property type="entry name" value="PROTEIN_KINASE_DOM"/>
    <property type="match status" value="1"/>
</dbReference>
<dbReference type="GO" id="GO:0007165">
    <property type="term" value="P:signal transduction"/>
    <property type="evidence" value="ECO:0007669"/>
    <property type="project" value="TreeGrafter"/>
</dbReference>
<dbReference type="AlphaFoldDB" id="A0A7C8IS10"/>
<evidence type="ECO:0000313" key="8">
    <source>
        <dbReference type="Proteomes" id="UP000481858"/>
    </source>
</evidence>
<protein>
    <recommendedName>
        <fullName evidence="1">cyclin-dependent kinase</fullName>
        <ecNumber evidence="1">2.7.11.22</ecNumber>
    </recommendedName>
</protein>
<dbReference type="EMBL" id="WUBL01000019">
    <property type="protein sequence ID" value="KAF2970841.1"/>
    <property type="molecule type" value="Genomic_DNA"/>
</dbReference>
<evidence type="ECO:0000256" key="4">
    <source>
        <dbReference type="ARBA" id="ARBA00047811"/>
    </source>
</evidence>
<dbReference type="InterPro" id="IPR011009">
    <property type="entry name" value="Kinase-like_dom_sf"/>
</dbReference>
<dbReference type="GO" id="GO:0000307">
    <property type="term" value="C:cyclin-dependent protein kinase holoenzyme complex"/>
    <property type="evidence" value="ECO:0007669"/>
    <property type="project" value="TreeGrafter"/>
</dbReference>
<name>A0A7C8IS10_9PEZI</name>
<dbReference type="InterPro" id="IPR050108">
    <property type="entry name" value="CDK"/>
</dbReference>
<gene>
    <name evidence="7" type="ORF">GQX73_g2810</name>
</gene>
<organism evidence="7 8">
    <name type="scientific">Xylaria multiplex</name>
    <dbReference type="NCBI Taxonomy" id="323545"/>
    <lineage>
        <taxon>Eukaryota</taxon>
        <taxon>Fungi</taxon>
        <taxon>Dikarya</taxon>
        <taxon>Ascomycota</taxon>
        <taxon>Pezizomycotina</taxon>
        <taxon>Sordariomycetes</taxon>
        <taxon>Xylariomycetidae</taxon>
        <taxon>Xylariales</taxon>
        <taxon>Xylariaceae</taxon>
        <taxon>Xylaria</taxon>
    </lineage>
</organism>
<comment type="catalytic activity">
    <reaction evidence="4">
        <text>L-threonyl-[protein] + ATP = O-phospho-L-threonyl-[protein] + ADP + H(+)</text>
        <dbReference type="Rhea" id="RHEA:46608"/>
        <dbReference type="Rhea" id="RHEA-COMP:11060"/>
        <dbReference type="Rhea" id="RHEA-COMP:11605"/>
        <dbReference type="ChEBI" id="CHEBI:15378"/>
        <dbReference type="ChEBI" id="CHEBI:30013"/>
        <dbReference type="ChEBI" id="CHEBI:30616"/>
        <dbReference type="ChEBI" id="CHEBI:61977"/>
        <dbReference type="ChEBI" id="CHEBI:456216"/>
        <dbReference type="EC" id="2.7.11.22"/>
    </reaction>
</comment>
<dbReference type="Gene3D" id="3.30.200.20">
    <property type="entry name" value="Phosphorylase Kinase, domain 1"/>
    <property type="match status" value="1"/>
</dbReference>
<dbReference type="Gene3D" id="1.10.510.10">
    <property type="entry name" value="Transferase(Phosphotransferase) domain 1"/>
    <property type="match status" value="1"/>
</dbReference>
<dbReference type="GO" id="GO:0000082">
    <property type="term" value="P:G1/S transition of mitotic cell cycle"/>
    <property type="evidence" value="ECO:0007669"/>
    <property type="project" value="TreeGrafter"/>
</dbReference>
<keyword evidence="3" id="KW-0067">ATP-binding</keyword>
<dbReference type="EC" id="2.7.11.22" evidence="1"/>
<sequence length="379" mass="42452">MTTQSDWKTSLTSSNRYDNIQTIKDALEQIGVPAANAQKDAFSIENDAYKTSTSRDHYEAACRIGPQLDSSSPAEQVGEFHTAGEGSDLPTKTIGTYRDCRYIGDGVTAEVYRSKTVALKVIVQTRNIEPHDPFREAKILKLLKKPCIPLLETFRDQERRFVLAFPYMPMSLEGLIARGPISRSSMIKHFRDLFTALHHLHSQGILHRDIKPSAVLLESPDGPAYLSDFGIAWHPELSNYTEPVNQKILDIGTGPYRSPEALFGNTSYDTAVDMWAAGTMLAECCRTPPRALFESRPTYEDGNQLGLILSIFKTIGSPTRESWPEAVNFKTPPFDMYQTFEGHKWEDLLPNIEVGFRDIIVSLVKYSSSTRASASQVHL</sequence>
<dbReference type="GO" id="GO:0005737">
    <property type="term" value="C:cytoplasm"/>
    <property type="evidence" value="ECO:0007669"/>
    <property type="project" value="TreeGrafter"/>
</dbReference>
<evidence type="ECO:0000256" key="3">
    <source>
        <dbReference type="ARBA" id="ARBA00022840"/>
    </source>
</evidence>
<evidence type="ECO:0000256" key="1">
    <source>
        <dbReference type="ARBA" id="ARBA00012425"/>
    </source>
</evidence>
<feature type="domain" description="Protein kinase" evidence="6">
    <location>
        <begin position="97"/>
        <end position="379"/>
    </location>
</feature>
<dbReference type="InterPro" id="IPR000719">
    <property type="entry name" value="Prot_kinase_dom"/>
</dbReference>
<dbReference type="SUPFAM" id="SSF56112">
    <property type="entry name" value="Protein kinase-like (PK-like)"/>
    <property type="match status" value="1"/>
</dbReference>
<accession>A0A7C8IS10</accession>
<dbReference type="GO" id="GO:0030332">
    <property type="term" value="F:cyclin binding"/>
    <property type="evidence" value="ECO:0007669"/>
    <property type="project" value="TreeGrafter"/>
</dbReference>
<keyword evidence="2" id="KW-0547">Nucleotide-binding</keyword>